<feature type="domain" description="RimM N-terminal" evidence="6">
    <location>
        <begin position="4"/>
        <end position="85"/>
    </location>
</feature>
<dbReference type="HAMAP" id="MF_00014">
    <property type="entry name" value="Ribosome_mat_RimM"/>
    <property type="match status" value="1"/>
</dbReference>
<evidence type="ECO:0000313" key="8">
    <source>
        <dbReference type="EMBL" id="MFB9378136.1"/>
    </source>
</evidence>
<comment type="caution">
    <text evidence="8">The sequence shown here is derived from an EMBL/GenBank/DDBJ whole genome shotgun (WGS) entry which is preliminary data.</text>
</comment>
<protein>
    <recommendedName>
        <fullName evidence="5">Ribosome maturation factor RimM</fullName>
    </recommendedName>
</protein>
<dbReference type="SUPFAM" id="SSF50346">
    <property type="entry name" value="PRC-barrel domain"/>
    <property type="match status" value="1"/>
</dbReference>
<evidence type="ECO:0000256" key="5">
    <source>
        <dbReference type="HAMAP-Rule" id="MF_00014"/>
    </source>
</evidence>
<keyword evidence="9" id="KW-1185">Reference proteome</keyword>
<dbReference type="RefSeq" id="WP_380137370.1">
    <property type="nucleotide sequence ID" value="NZ_JBHLUI010000008.1"/>
</dbReference>
<evidence type="ECO:0000259" key="6">
    <source>
        <dbReference type="Pfam" id="PF01782"/>
    </source>
</evidence>
<dbReference type="PANTHER" id="PTHR33692:SF1">
    <property type="entry name" value="RIBOSOME MATURATION FACTOR RIMM"/>
    <property type="match status" value="1"/>
</dbReference>
<dbReference type="Gene3D" id="2.40.30.60">
    <property type="entry name" value="RimM"/>
    <property type="match status" value="1"/>
</dbReference>
<organism evidence="8 9">
    <name type="scientific">Kineococcus gynurae</name>
    <dbReference type="NCBI Taxonomy" id="452979"/>
    <lineage>
        <taxon>Bacteria</taxon>
        <taxon>Bacillati</taxon>
        <taxon>Actinomycetota</taxon>
        <taxon>Actinomycetes</taxon>
        <taxon>Kineosporiales</taxon>
        <taxon>Kineosporiaceae</taxon>
        <taxon>Kineococcus</taxon>
    </lineage>
</organism>
<dbReference type="Pfam" id="PF01782">
    <property type="entry name" value="RimM"/>
    <property type="match status" value="1"/>
</dbReference>
<evidence type="ECO:0000256" key="3">
    <source>
        <dbReference type="ARBA" id="ARBA00022552"/>
    </source>
</evidence>
<comment type="domain">
    <text evidence="5">The PRC barrel domain binds ribosomal protein uS19.</text>
</comment>
<comment type="function">
    <text evidence="5">An accessory protein needed during the final step in the assembly of 30S ribosomal subunit, possibly for assembly of the head region. Essential for efficient processing of 16S rRNA. May be needed both before and after RbfA during the maturation of 16S rRNA. It has affinity for free ribosomal 30S subunits but not for 70S ribosomes.</text>
</comment>
<dbReference type="InterPro" id="IPR011033">
    <property type="entry name" value="PRC_barrel-like_sf"/>
</dbReference>
<dbReference type="InterPro" id="IPR009000">
    <property type="entry name" value="Transl_B-barrel_sf"/>
</dbReference>
<evidence type="ECO:0000256" key="1">
    <source>
        <dbReference type="ARBA" id="ARBA00022490"/>
    </source>
</evidence>
<dbReference type="Proteomes" id="UP001589748">
    <property type="component" value="Unassembled WGS sequence"/>
</dbReference>
<evidence type="ECO:0000256" key="4">
    <source>
        <dbReference type="ARBA" id="ARBA00023186"/>
    </source>
</evidence>
<dbReference type="PANTHER" id="PTHR33692">
    <property type="entry name" value="RIBOSOME MATURATION FACTOR RIMM"/>
    <property type="match status" value="1"/>
</dbReference>
<evidence type="ECO:0000259" key="7">
    <source>
        <dbReference type="Pfam" id="PF24986"/>
    </source>
</evidence>
<comment type="similarity">
    <text evidence="5">Belongs to the RimM family.</text>
</comment>
<sequence length="178" mass="19237">MEYVVARIGRPHGIRGEVTLELRTDTPERRFVPGSVLRTDPPARGPLTVESARWHNQTLLVAFTEVPDRDAVERLRDTLLLVDVSDEADAQADPDEFYPHQLRGLTAVTADGTALGRVVDLLTGSAQDVLVVRDARGEDVLVPFVQRLVPTVDLAGGRVVLDPPGGLFGELPGDGTDA</sequence>
<keyword evidence="3 5" id="KW-0698">rRNA processing</keyword>
<dbReference type="SUPFAM" id="SSF50447">
    <property type="entry name" value="Translation proteins"/>
    <property type="match status" value="1"/>
</dbReference>
<feature type="domain" description="Ribosome maturation factor RimM PRC barrel" evidence="7">
    <location>
        <begin position="100"/>
        <end position="167"/>
    </location>
</feature>
<comment type="subcellular location">
    <subcellularLocation>
        <location evidence="5">Cytoplasm</location>
    </subcellularLocation>
</comment>
<keyword evidence="1 5" id="KW-0963">Cytoplasm</keyword>
<dbReference type="InterPro" id="IPR056792">
    <property type="entry name" value="PRC_RimM"/>
</dbReference>
<evidence type="ECO:0000313" key="9">
    <source>
        <dbReference type="Proteomes" id="UP001589748"/>
    </source>
</evidence>
<keyword evidence="2 5" id="KW-0690">Ribosome biogenesis</keyword>
<reference evidence="8 9" key="1">
    <citation type="submission" date="2024-09" db="EMBL/GenBank/DDBJ databases">
        <authorList>
            <person name="Sun Q."/>
            <person name="Mori K."/>
        </authorList>
    </citation>
    <scope>NUCLEOTIDE SEQUENCE [LARGE SCALE GENOMIC DNA]</scope>
    <source>
        <strain evidence="8 9">TISTR 1856</strain>
    </source>
</reference>
<dbReference type="Pfam" id="PF24986">
    <property type="entry name" value="PRC_RimM"/>
    <property type="match status" value="1"/>
</dbReference>
<dbReference type="Gene3D" id="2.30.30.240">
    <property type="entry name" value="PRC-barrel domain"/>
    <property type="match status" value="1"/>
</dbReference>
<comment type="subunit">
    <text evidence="5">Binds ribosomal protein uS19.</text>
</comment>
<keyword evidence="4 5" id="KW-0143">Chaperone</keyword>
<dbReference type="InterPro" id="IPR002676">
    <property type="entry name" value="RimM_N"/>
</dbReference>
<accession>A0ABV5LVK9</accession>
<dbReference type="InterPro" id="IPR036976">
    <property type="entry name" value="RimM_N_sf"/>
</dbReference>
<dbReference type="NCBIfam" id="TIGR02273">
    <property type="entry name" value="16S_RimM"/>
    <property type="match status" value="1"/>
</dbReference>
<proteinExistence type="inferred from homology"/>
<gene>
    <name evidence="5 8" type="primary">rimM</name>
    <name evidence="8" type="ORF">ACFFVI_14280</name>
</gene>
<dbReference type="EMBL" id="JBHMDM010000007">
    <property type="protein sequence ID" value="MFB9378136.1"/>
    <property type="molecule type" value="Genomic_DNA"/>
</dbReference>
<evidence type="ECO:0000256" key="2">
    <source>
        <dbReference type="ARBA" id="ARBA00022517"/>
    </source>
</evidence>
<name>A0ABV5LVK9_9ACTN</name>
<dbReference type="InterPro" id="IPR011961">
    <property type="entry name" value="RimM"/>
</dbReference>